<dbReference type="PROSITE" id="PS00606">
    <property type="entry name" value="KS3_1"/>
    <property type="match status" value="2"/>
</dbReference>
<evidence type="ECO:0000256" key="17">
    <source>
        <dbReference type="ARBA" id="ARBA00023394"/>
    </source>
</evidence>
<dbReference type="InterPro" id="IPR049551">
    <property type="entry name" value="PKS_DH_C"/>
</dbReference>
<comment type="catalytic activity">
    <reaction evidence="16">
        <text>(3R)-hydroxydecanoyl-[ACP] = (2E)-decenoyl-[ACP] + H2O</text>
        <dbReference type="Rhea" id="RHEA:41860"/>
        <dbReference type="Rhea" id="RHEA-COMP:9638"/>
        <dbReference type="Rhea" id="RHEA-COMP:9639"/>
        <dbReference type="ChEBI" id="CHEBI:15377"/>
        <dbReference type="ChEBI" id="CHEBI:78466"/>
        <dbReference type="ChEBI" id="CHEBI:78467"/>
    </reaction>
    <physiologicalReaction direction="left-to-right" evidence="16">
        <dbReference type="Rhea" id="RHEA:41861"/>
    </physiologicalReaction>
</comment>
<evidence type="ECO:0000313" key="58">
    <source>
        <dbReference type="EMBL" id="GAA0418930.1"/>
    </source>
</evidence>
<dbReference type="Pfam" id="PF08659">
    <property type="entry name" value="KR"/>
    <property type="match status" value="1"/>
</dbReference>
<comment type="catalytic activity">
    <reaction evidence="31">
        <text>(2E)-hexenoyl-[ACP] + NADPH + H(+) = hexanoyl-[ACP] + NADP(+)</text>
        <dbReference type="Rhea" id="RHEA:41832"/>
        <dbReference type="Rhea" id="RHEA-COMP:9631"/>
        <dbReference type="Rhea" id="RHEA-COMP:9632"/>
        <dbReference type="ChEBI" id="CHEBI:15378"/>
        <dbReference type="ChEBI" id="CHEBI:57783"/>
        <dbReference type="ChEBI" id="CHEBI:58349"/>
        <dbReference type="ChEBI" id="CHEBI:78458"/>
        <dbReference type="ChEBI" id="CHEBI:78459"/>
    </reaction>
    <physiologicalReaction direction="left-to-right" evidence="31">
        <dbReference type="Rhea" id="RHEA:41833"/>
    </physiologicalReaction>
</comment>
<dbReference type="InterPro" id="IPR001227">
    <property type="entry name" value="Ac_transferase_dom_sf"/>
</dbReference>
<evidence type="ECO:0000256" key="2">
    <source>
        <dbReference type="ARBA" id="ARBA00004792"/>
    </source>
</evidence>
<evidence type="ECO:0000256" key="40">
    <source>
        <dbReference type="ARBA" id="ARBA00048650"/>
    </source>
</evidence>
<comment type="pathway">
    <text evidence="2">Antibiotic biosynthesis.</text>
</comment>
<evidence type="ECO:0000256" key="39">
    <source>
        <dbReference type="ARBA" id="ARBA00048571"/>
    </source>
</evidence>
<name>A0ABN0YYH1_9ACTN</name>
<dbReference type="SUPFAM" id="SSF53901">
    <property type="entry name" value="Thiolase-like"/>
    <property type="match status" value="2"/>
</dbReference>
<dbReference type="SMART" id="SM00822">
    <property type="entry name" value="PKS_KR"/>
    <property type="match status" value="1"/>
</dbReference>
<dbReference type="PANTHER" id="PTHR43775:SF51">
    <property type="entry name" value="INACTIVE PHENOLPHTHIOCEROL SYNTHESIS POLYKETIDE SYNTHASE TYPE I PKS1-RELATED"/>
    <property type="match status" value="1"/>
</dbReference>
<dbReference type="Pfam" id="PF00109">
    <property type="entry name" value="ketoacyl-synt"/>
    <property type="match status" value="2"/>
</dbReference>
<dbReference type="InterPro" id="IPR049552">
    <property type="entry name" value="PKS_DH_N"/>
</dbReference>
<evidence type="ECO:0000256" key="52">
    <source>
        <dbReference type="ARBA" id="ARBA00049533"/>
    </source>
</evidence>
<dbReference type="SUPFAM" id="SSF52151">
    <property type="entry name" value="FabD/lysophospholipase-like"/>
    <property type="match status" value="2"/>
</dbReference>
<dbReference type="SUPFAM" id="SSF53474">
    <property type="entry name" value="alpha/beta-Hydrolases"/>
    <property type="match status" value="1"/>
</dbReference>
<evidence type="ECO:0000256" key="12">
    <source>
        <dbReference type="ARBA" id="ARBA00023315"/>
    </source>
</evidence>
<dbReference type="SMART" id="SM00829">
    <property type="entry name" value="PKS_ER"/>
    <property type="match status" value="1"/>
</dbReference>
<comment type="catalytic activity">
    <reaction evidence="45">
        <text>decanoyl-[ACP] + malonyl-[ACP] + H(+) = 3-oxododecanoyl-[ACP] + holo-[ACP] + CO2</text>
        <dbReference type="Rhea" id="RHEA:41868"/>
        <dbReference type="Rhea" id="RHEA-COMP:9623"/>
        <dbReference type="Rhea" id="RHEA-COMP:9640"/>
        <dbReference type="Rhea" id="RHEA-COMP:9641"/>
        <dbReference type="Rhea" id="RHEA-COMP:9685"/>
        <dbReference type="ChEBI" id="CHEBI:15378"/>
        <dbReference type="ChEBI" id="CHEBI:16526"/>
        <dbReference type="ChEBI" id="CHEBI:64479"/>
        <dbReference type="ChEBI" id="CHEBI:78449"/>
        <dbReference type="ChEBI" id="CHEBI:78468"/>
        <dbReference type="ChEBI" id="CHEBI:78469"/>
    </reaction>
    <physiologicalReaction direction="left-to-right" evidence="45">
        <dbReference type="Rhea" id="RHEA:41869"/>
    </physiologicalReaction>
</comment>
<comment type="catalytic activity">
    <reaction evidence="17">
        <text>a (3R)-hydroxyacyl-[ACP] = a (2E)-enoyl-[ACP] + H2O</text>
        <dbReference type="Rhea" id="RHEA:13097"/>
        <dbReference type="Rhea" id="RHEA-COMP:9925"/>
        <dbReference type="Rhea" id="RHEA-COMP:9945"/>
        <dbReference type="ChEBI" id="CHEBI:15377"/>
        <dbReference type="ChEBI" id="CHEBI:78784"/>
        <dbReference type="ChEBI" id="CHEBI:78827"/>
        <dbReference type="EC" id="4.2.1.59"/>
    </reaction>
    <physiologicalReaction direction="left-to-right" evidence="17">
        <dbReference type="Rhea" id="RHEA:13098"/>
    </physiologicalReaction>
</comment>
<comment type="catalytic activity">
    <reaction evidence="40">
        <text>a 2,3-saturated acyl-[ACP] + NADP(+) = a (2E)-enoyl-[ACP] + NADPH + H(+)</text>
        <dbReference type="Rhea" id="RHEA:22564"/>
        <dbReference type="Rhea" id="RHEA-COMP:9925"/>
        <dbReference type="Rhea" id="RHEA-COMP:9926"/>
        <dbReference type="ChEBI" id="CHEBI:15378"/>
        <dbReference type="ChEBI" id="CHEBI:57783"/>
        <dbReference type="ChEBI" id="CHEBI:58349"/>
        <dbReference type="ChEBI" id="CHEBI:78784"/>
        <dbReference type="ChEBI" id="CHEBI:78785"/>
        <dbReference type="EC" id="1.3.1.39"/>
    </reaction>
    <physiologicalReaction direction="right-to-left" evidence="40">
        <dbReference type="Rhea" id="RHEA:22566"/>
    </physiologicalReaction>
</comment>
<evidence type="ECO:0000313" key="59">
    <source>
        <dbReference type="Proteomes" id="UP001500879"/>
    </source>
</evidence>
<dbReference type="InterPro" id="IPR013154">
    <property type="entry name" value="ADH-like_N"/>
</dbReference>
<dbReference type="Pfam" id="PF00698">
    <property type="entry name" value="Acyl_transf_1"/>
    <property type="match status" value="2"/>
</dbReference>
<evidence type="ECO:0000256" key="45">
    <source>
        <dbReference type="ARBA" id="ARBA00049109"/>
    </source>
</evidence>
<evidence type="ECO:0000256" key="16">
    <source>
        <dbReference type="ARBA" id="ARBA00023388"/>
    </source>
</evidence>
<evidence type="ECO:0000256" key="25">
    <source>
        <dbReference type="ARBA" id="ARBA00047400"/>
    </source>
</evidence>
<evidence type="ECO:0000256" key="5">
    <source>
        <dbReference type="ARBA" id="ARBA00022553"/>
    </source>
</evidence>
<evidence type="ECO:0000256" key="33">
    <source>
        <dbReference type="ARBA" id="ARBA00047961"/>
    </source>
</evidence>
<dbReference type="CDD" id="cd08956">
    <property type="entry name" value="KR_3_FAS_SDR_x"/>
    <property type="match status" value="1"/>
</dbReference>
<dbReference type="SMART" id="SM00825">
    <property type="entry name" value="PKS_KS"/>
    <property type="match status" value="2"/>
</dbReference>
<dbReference type="EMBL" id="BAAABX010000048">
    <property type="protein sequence ID" value="GAA0418930.1"/>
    <property type="molecule type" value="Genomic_DNA"/>
</dbReference>
<feature type="domain" description="Carrier" evidence="55">
    <location>
        <begin position="3298"/>
        <end position="3373"/>
    </location>
</feature>
<evidence type="ECO:0000256" key="14">
    <source>
        <dbReference type="ARBA" id="ARBA00023351"/>
    </source>
</evidence>
<feature type="region of interest" description="C-terminal hotdog fold" evidence="53">
    <location>
        <begin position="3130"/>
        <end position="3266"/>
    </location>
</feature>
<dbReference type="Gene3D" id="3.40.50.11460">
    <property type="match status" value="1"/>
</dbReference>
<dbReference type="InterPro" id="IPR006162">
    <property type="entry name" value="Ppantetheine_attach_site"/>
</dbReference>
<dbReference type="InterPro" id="IPR042104">
    <property type="entry name" value="PKS_dehydratase_sf"/>
</dbReference>
<comment type="catalytic activity">
    <reaction evidence="42">
        <text>hexadecanoyl-[ACP] + H2O = hexadecanoate + holo-[ACP] + H(+)</text>
        <dbReference type="Rhea" id="RHEA:41932"/>
        <dbReference type="Rhea" id="RHEA-COMP:9652"/>
        <dbReference type="Rhea" id="RHEA-COMP:9685"/>
        <dbReference type="ChEBI" id="CHEBI:7896"/>
        <dbReference type="ChEBI" id="CHEBI:15377"/>
        <dbReference type="ChEBI" id="CHEBI:15378"/>
        <dbReference type="ChEBI" id="CHEBI:64479"/>
        <dbReference type="ChEBI" id="CHEBI:78483"/>
        <dbReference type="EC" id="3.1.2.14"/>
    </reaction>
    <physiologicalReaction direction="left-to-right" evidence="42">
        <dbReference type="Rhea" id="RHEA:41933"/>
    </physiologicalReaction>
</comment>
<dbReference type="PROSITE" id="PS01162">
    <property type="entry name" value="QOR_ZETA_CRYSTAL"/>
    <property type="match status" value="1"/>
</dbReference>
<dbReference type="PROSITE" id="PS00012">
    <property type="entry name" value="PHOSPHOPANTETHEINE"/>
    <property type="match status" value="2"/>
</dbReference>
<keyword evidence="8" id="KW-0663">Pyridoxal phosphate</keyword>
<keyword evidence="59" id="KW-1185">Reference proteome</keyword>
<evidence type="ECO:0000256" key="1">
    <source>
        <dbReference type="ARBA" id="ARBA00001957"/>
    </source>
</evidence>
<feature type="active site" description="Proton acceptor; for dehydratase activity" evidence="53">
    <location>
        <position position="947"/>
    </location>
</feature>
<dbReference type="Gene3D" id="1.10.1200.10">
    <property type="entry name" value="ACP-like"/>
    <property type="match status" value="2"/>
</dbReference>
<dbReference type="Pfam" id="PF02801">
    <property type="entry name" value="Ketoacyl-synt_C"/>
    <property type="match status" value="2"/>
</dbReference>
<keyword evidence="12" id="KW-0012">Acyltransferase</keyword>
<comment type="catalytic activity">
    <reaction evidence="44">
        <text>(2E)-octadecenoyl-[ACP] + NADPH + H(+) = octadecanoyl-[ACP] + NADP(+)</text>
        <dbReference type="Rhea" id="RHEA:41928"/>
        <dbReference type="Rhea" id="RHEA-COMP:9655"/>
        <dbReference type="Rhea" id="RHEA-COMP:9656"/>
        <dbReference type="ChEBI" id="CHEBI:15378"/>
        <dbReference type="ChEBI" id="CHEBI:57783"/>
        <dbReference type="ChEBI" id="CHEBI:58349"/>
        <dbReference type="ChEBI" id="CHEBI:78489"/>
        <dbReference type="ChEBI" id="CHEBI:78495"/>
    </reaction>
    <physiologicalReaction direction="left-to-right" evidence="44">
        <dbReference type="Rhea" id="RHEA:41929"/>
    </physiologicalReaction>
</comment>
<comment type="catalytic activity">
    <reaction evidence="52">
        <text>octanoyl-[ACP] + malonyl-[ACP] + H(+) = 3-oxodecanoyl-[ACP] + holo-[ACP] + CO2</text>
        <dbReference type="Rhea" id="RHEA:41852"/>
        <dbReference type="Rhea" id="RHEA-COMP:9623"/>
        <dbReference type="Rhea" id="RHEA-COMP:9636"/>
        <dbReference type="Rhea" id="RHEA-COMP:9637"/>
        <dbReference type="Rhea" id="RHEA-COMP:9685"/>
        <dbReference type="ChEBI" id="CHEBI:15378"/>
        <dbReference type="ChEBI" id="CHEBI:16526"/>
        <dbReference type="ChEBI" id="CHEBI:64479"/>
        <dbReference type="ChEBI" id="CHEBI:78449"/>
        <dbReference type="ChEBI" id="CHEBI:78463"/>
        <dbReference type="ChEBI" id="CHEBI:78464"/>
    </reaction>
    <physiologicalReaction direction="left-to-right" evidence="52">
        <dbReference type="Rhea" id="RHEA:41853"/>
    </physiologicalReaction>
</comment>
<dbReference type="InterPro" id="IPR057326">
    <property type="entry name" value="KR_dom"/>
</dbReference>
<keyword evidence="6" id="KW-0808">Transferase</keyword>
<evidence type="ECO:0000256" key="43">
    <source>
        <dbReference type="ARBA" id="ARBA00048935"/>
    </source>
</evidence>
<comment type="caution">
    <text evidence="58">The sequence shown here is derived from an EMBL/GenBank/DDBJ whole genome shotgun (WGS) entry which is preliminary data.</text>
</comment>
<comment type="catalytic activity">
    <reaction evidence="48">
        <text>3-oxohexadecanoyl-[ACP] + NADPH + H(+) = (3R)-hydroxyhexadecanoyl-[ACP] + NADP(+)</text>
        <dbReference type="Rhea" id="RHEA:41904"/>
        <dbReference type="Rhea" id="RHEA-COMP:9649"/>
        <dbReference type="Rhea" id="RHEA-COMP:9650"/>
        <dbReference type="ChEBI" id="CHEBI:15378"/>
        <dbReference type="ChEBI" id="CHEBI:57783"/>
        <dbReference type="ChEBI" id="CHEBI:58349"/>
        <dbReference type="ChEBI" id="CHEBI:78478"/>
        <dbReference type="ChEBI" id="CHEBI:78480"/>
    </reaction>
    <physiologicalReaction direction="left-to-right" evidence="48">
        <dbReference type="Rhea" id="RHEA:41905"/>
    </physiologicalReaction>
</comment>
<evidence type="ECO:0000256" key="35">
    <source>
        <dbReference type="ARBA" id="ARBA00048281"/>
    </source>
</evidence>
<comment type="catalytic activity">
    <reaction evidence="13">
        <text>(3R)-hydroxyoctanoyl-[ACP] = (2E)-octenoyl-[ACP] + H2O</text>
        <dbReference type="Rhea" id="RHEA:41844"/>
        <dbReference type="Rhea" id="RHEA-COMP:9634"/>
        <dbReference type="Rhea" id="RHEA-COMP:9635"/>
        <dbReference type="ChEBI" id="CHEBI:15377"/>
        <dbReference type="ChEBI" id="CHEBI:78461"/>
        <dbReference type="ChEBI" id="CHEBI:78462"/>
    </reaction>
    <physiologicalReaction direction="left-to-right" evidence="13">
        <dbReference type="Rhea" id="RHEA:41845"/>
    </physiologicalReaction>
</comment>
<proteinExistence type="predicted"/>
<dbReference type="Pfam" id="PF00550">
    <property type="entry name" value="PP-binding"/>
    <property type="match status" value="2"/>
</dbReference>
<feature type="region of interest" description="N-terminal hotdog fold" evidence="53">
    <location>
        <begin position="916"/>
        <end position="1044"/>
    </location>
</feature>
<keyword evidence="4" id="KW-0596">Phosphopantetheine</keyword>
<comment type="catalytic activity">
    <reaction evidence="43">
        <text>3-oxotetradecanoyl-[ACP] + NADPH + H(+) = (3R)-hydroxytetradecanoyl-[ACP] + NADP(+)</text>
        <dbReference type="Rhea" id="RHEA:41888"/>
        <dbReference type="Rhea" id="RHEA-COMP:9645"/>
        <dbReference type="Rhea" id="RHEA-COMP:9646"/>
        <dbReference type="ChEBI" id="CHEBI:15378"/>
        <dbReference type="ChEBI" id="CHEBI:57783"/>
        <dbReference type="ChEBI" id="CHEBI:58349"/>
        <dbReference type="ChEBI" id="CHEBI:78473"/>
        <dbReference type="ChEBI" id="CHEBI:78474"/>
    </reaction>
    <physiologicalReaction direction="left-to-right" evidence="43">
        <dbReference type="Rhea" id="RHEA:41889"/>
    </physiologicalReaction>
</comment>
<evidence type="ECO:0000256" key="28">
    <source>
        <dbReference type="ARBA" id="ARBA00047500"/>
    </source>
</evidence>
<dbReference type="InterPro" id="IPR020843">
    <property type="entry name" value="ER"/>
</dbReference>
<dbReference type="PROSITE" id="PS52019">
    <property type="entry name" value="PKS_MFAS_DH"/>
    <property type="match status" value="2"/>
</dbReference>
<evidence type="ECO:0000256" key="8">
    <source>
        <dbReference type="ARBA" id="ARBA00022898"/>
    </source>
</evidence>
<comment type="catalytic activity">
    <reaction evidence="47">
        <text>3-oxododecanoyl-[ACP] + NADPH + H(+) = (3R)-hydroxydodecanoyl-[ACP] + NADP(+)</text>
        <dbReference type="Rhea" id="RHEA:41872"/>
        <dbReference type="Rhea" id="RHEA-COMP:9641"/>
        <dbReference type="Rhea" id="RHEA-COMP:9642"/>
        <dbReference type="ChEBI" id="CHEBI:15378"/>
        <dbReference type="ChEBI" id="CHEBI:57783"/>
        <dbReference type="ChEBI" id="CHEBI:58349"/>
        <dbReference type="ChEBI" id="CHEBI:78469"/>
        <dbReference type="ChEBI" id="CHEBI:78470"/>
    </reaction>
    <physiologicalReaction direction="left-to-right" evidence="47">
        <dbReference type="Rhea" id="RHEA:41873"/>
    </physiologicalReaction>
</comment>
<comment type="catalytic activity">
    <reaction evidence="38">
        <text>a fatty acyl-[ACP] + malonyl-[ACP] + H(+) = a 3-oxoacyl-[ACP] + holo-[ACP] + CO2</text>
        <dbReference type="Rhea" id="RHEA:22836"/>
        <dbReference type="Rhea" id="RHEA-COMP:9623"/>
        <dbReference type="Rhea" id="RHEA-COMP:9685"/>
        <dbReference type="Rhea" id="RHEA-COMP:9916"/>
        <dbReference type="Rhea" id="RHEA-COMP:14125"/>
        <dbReference type="ChEBI" id="CHEBI:15378"/>
        <dbReference type="ChEBI" id="CHEBI:16526"/>
        <dbReference type="ChEBI" id="CHEBI:64479"/>
        <dbReference type="ChEBI" id="CHEBI:78449"/>
        <dbReference type="ChEBI" id="CHEBI:78776"/>
        <dbReference type="ChEBI" id="CHEBI:138651"/>
        <dbReference type="EC" id="2.3.1.41"/>
    </reaction>
    <physiologicalReaction direction="left-to-right" evidence="38">
        <dbReference type="Rhea" id="RHEA:22837"/>
    </physiologicalReaction>
</comment>
<evidence type="ECO:0000256" key="47">
    <source>
        <dbReference type="ARBA" id="ARBA00049263"/>
    </source>
</evidence>
<dbReference type="Gene3D" id="3.10.129.110">
    <property type="entry name" value="Polyketide synthase dehydratase"/>
    <property type="match status" value="2"/>
</dbReference>
<dbReference type="SUPFAM" id="SSF55048">
    <property type="entry name" value="Probable ACP-binding domain of malonyl-CoA ACP transacylase"/>
    <property type="match status" value="2"/>
</dbReference>
<dbReference type="Pfam" id="PF22953">
    <property type="entry name" value="SpnB_Rossmann"/>
    <property type="match status" value="1"/>
</dbReference>
<dbReference type="Gene3D" id="3.30.70.3290">
    <property type="match status" value="2"/>
</dbReference>
<evidence type="ECO:0000256" key="53">
    <source>
        <dbReference type="PROSITE-ProRule" id="PRU01363"/>
    </source>
</evidence>
<evidence type="ECO:0000256" key="30">
    <source>
        <dbReference type="ARBA" id="ARBA00047810"/>
    </source>
</evidence>
<evidence type="ECO:0000256" key="9">
    <source>
        <dbReference type="ARBA" id="ARBA00023194"/>
    </source>
</evidence>
<sequence length="3677" mass="384317">MDDAKKLRHYLTRVTAELQETRAQLRAAESAAGEPVAIVGMSCRYPGGVTSPETLWDLVADGGSGISGFPGDRGWDLAGLLDPDGERPGTSYTAEGGFLHDAGEFDAGFFGISPREALAMDPQQRLLLETSWELFERAGIDPTSLRGSRTGVFIGASFHDYGSRLPAIPAEIEGHALTGVAGSVLSGRLSYTFGLTGPAVTVDTACSSSLVALHLAMQSLRQGDCSLGVVGGVAVMSTPDLFTEFSRQRGLARDGRTKAFSGDADGMVAAEGVGLLLVERLSDARRNGHRILGVIRGSAVNQDGASNGLTAPNGPAQQRVIREALESAGLSAAEVDVVEAHGTGTALGDPIEAQALLTAYGQDRPEDRPVLLGSVKSNIGHTQAAAGVAGVIKMVMAMHHGHVPATLHADEPTPHVDWTTGALELATHARPWPETGHPRRAAVSSFGVSGTNAHIIVEEAPPATAPETTAAPVVGVVPWVLSGRTEAALREQAAQLREFAANGDHASTDIAWALATQRAALEHRAVVVAEDRDTLLAGLDAIAAGEPAPHVVNGTVTETPDEGPVFVFPGQGSQWPGMATELLTSQPVFADSIDRCAEALTPFIDWDLHEALRDEELLRRVDIVQPALWAVMVSLAALWRSLGIEPAAVVGHSQGEIAAACVAGALTLDDGARLVALRSQTIARELAGHGGMLSLAATEERTTELLNGRENAWIATVNGPTSTVVAGNPTVLAALTTEAEAAGLHPRTIAVDYASHTPHVERIHNELLTLAAEIEPRDSDIPIYSTVTGGLVPGRSLDAAYWYRNLREQVRFHHTIEALTDDGHTTFLEISPHPVLTHTNTTTIPTLRRDHGGPTQLLTSLATLWTHGHTPNWHHTLTTGTPLNLPTYPFQREHYWVPSTGGVGDVAGAGLSVVGHPLLSAGVSVAGGGFVFTGRLSTGSHPWLADHAVAGRVLVPGAALVELALRAGQQVGAERLEELVLHAPLAVPDDGSAVDLQVGVDTPDEHGARAVRLHSRPHRPGPEDDQADWTCHATGLLTVAPPSDAARESDAAGEPETVWPPTSAVPVETEGFYERAAEHGYAYGPVFQGVRGLWRRGDELFAEVRLPESAVGAAARFGVHPALVDAALQTRLPDLFASGAERMMPFSFTGARLHATGATGARVRVSPSGPDTVSVLMTDLAGLPVLTLDGVVSRPFAADAVPVAGPVADSMYEVRWTPQPAAAPEGRVAVLGRALPGLDAPVHTDVAALLAAVRAGEPAPATVLFPCPADEEQEEQGDDVPAVSRTLLATALATAQEWLDCTELSEARLVLVTSHAAPVLPGERGGVAVSAVRGLWRTACAEHPDRFAQVDLDADPASARALPGAVAAGEPELAVRGGAVSVPRLARVAPSDPAVLAVPAGTGAWGLDLGTAGTIEGLRLAPRPRAEEPLTPGQVRVGVRATGVNFRDVLASLGVVPDRESIFGSEGAGVVLEVGPGVDGLAVGDRVMGLLSGAYAGPVAVADARMVVAMPDGWSFAQAATVPAAFLTAYYALVDLADVRPGESLLVHAAAGGVGMAAVQLARHLGAEVYATASEPKWPVVRASGVPAGRLASSRTPEFTERFLAESGGRGVDVVLNCLAREFVDASLALLPRGGRFVEMGKTDIRDADEVAAARPGVRYRAFDLGEAGADRLGAMLRELKELFGQGVLSPLPVTAWDARRAPEAFRHMSRAQHTGKVVLTAPPAALDGTVLVTGGTGVIGSAVARRLVTDHGVTDLVLAGRRGTEAPGAEELAAELAELGATVRVVACDVSDRDALAALVDGLPRLRGVVHAAAVLDDGAVPSLTPERLDAVLRPKADAAWHLHELTRGRDLALFVLFSSAAGVFGSAGQGNYAAANAFLDALARLRRSEGLPAHSLAWGLWSERSALTGDLGTSDLDRMRRLGVRPLSSAEGLALFDAAVRAPRALAVPLRLDVAALRERGEPAALLRGLVRPVTRRGAVNAAPGAAGGHRERPAALPAAERERALTGLVRTHAAVVLGHADAGALAEDRSFKDLGFDSLTAVELRNRLGTATGLRLPVTAVFDHPSVAALVAELGRLLVPDGDAVPVRTERTAAAPDDDLIAIVGMSCRFPGGVRTPEELWRLLADGRDAMGPYPDDRGWQADLDGAFAPVGGFLHDMAEFDAEFFGISPREALAMDPQQRLLLETAWEAFESAGIDPAALRSTSTGVFAGLIYNDYAARFPRLPEGFEGYLGNGSANSVASGRVAYALGLEGPAITVDTACSSSLVALHLAAQALRQGDCALAVAGGATVMSTPRPIVEFSRVGGLAPDGRSKAFAADADGMGFAEGVGMLVVERLSDARRNGHRVLAVIRGSALNQDGASNGLTAPSGPAQQRVIRQALESAGLSAAEVDVVEAHGTGTALGDPIEAQALLATYGQDRPEDRPVLLGSVKSNIGHTQAAAGVAGVIKTVLAMHHGHVPATLHADEPTPHVDWTTGALELATHARPWPETGHPRRAAVSSFGISGTNAHVILEQGPVAPPVPGVPDVPVPWVLSAKNAESLREQARRLLERVTEDPALSPVDVARSLTARSVFAHRAVVVGRTRAEFLDRLAALTRDEPVAGVAEGVAGGPAGPVFVFPGQGSQWAGMAVDLLDASPVFAGSLRECAEALRPHTGWDLHEALRDEELLLRVDVVQPALWAVMVSLARLWRSHGVEPAAVVGHSQGELAAACVAGVLSVADAARIVALRSRLIGRELAGRGGMVALSVAADRAEELLAPWGERIAVAAVNGPRSIVVAGDAPALHELLAVCERDGVRARRVPVDYASHTAQVERLREPLLELAGPVVPRSGDVPMHSTVTGALLDGEGADAAYWYRNLRGTVRFEEATRALAEAGHRVFVEVSPHPVLLPGLEQTLEEAMEKAGDGRAAVVGTLRRAEDGHERWLTALAELFVAGGPVDWTGTFDGGRPVDLPTYAFRRRRYWLDAPDRSGGADGTGLSAVDHPLLSGSVSPAGSDTLLFTGQLSRTVRPWLGEHTVMGGVVLPGSVFVDWALYAGRAAGCPQLAELALQEPLFLDAPGGVDVQVHVGAPDAAGQRELTVHSRPESAGDGDDWTCHVRAVVTPVVTPEEGADGDFGGLSGTWPPADASAVVLDGHYDVLAERGFAYGPAFRGLRAAWRRGEEVFAEVVLGEEAGSADGFVLHPALLDASLHALGAGGAADPEVRMPFSWSGVRVHSAAPGAVRVLLSPAGADAVAVRVADGMGEPVVSVEELTLRPVDTDRFREAAGARPARRRAPVDPSAGRRVLDAAPQERPALLVELVREQLGAVLHHDDAAGIGPEVEFLDLGMDSIGGIDLRDRLGRLLGLRLPATTTFEHSTVAQLAAHLAGLVTEQPVAETSIEAALASAMAPSSAFDSIAALYHQAYALGRAQSDGMALIQAAGRLRPSFTAADAADHTLPPVRMASGDGTRAMLICLPAITATAGPIQYGMMAQMFGGRRDVLSLVNPGYNEGELVADSFASLIELHLHQLRTTVGDRPFVLVGHSMGGLIAHALAELAEREGPAPSAVVLLDTFQATHQFSEKTMIAMNEGLDSREQLLGPHALTGTKLTASGRYNALLMEECVPQPIAAPTLFLSAADPMPHQDEGFEDGGWRAEWPLPHTGVATPGDHFTLMEHNLPLTAEAMESWLSEHGL</sequence>
<dbReference type="Pfam" id="PF14765">
    <property type="entry name" value="PS-DH"/>
    <property type="match status" value="2"/>
</dbReference>
<evidence type="ECO:0000256" key="10">
    <source>
        <dbReference type="ARBA" id="ARBA00023239"/>
    </source>
</evidence>
<dbReference type="InterPro" id="IPR036291">
    <property type="entry name" value="NAD(P)-bd_dom_sf"/>
</dbReference>
<feature type="active site" description="Proton donor; for dehydratase activity" evidence="53">
    <location>
        <position position="3190"/>
    </location>
</feature>
<dbReference type="InterPro" id="IPR020807">
    <property type="entry name" value="PKS_DH"/>
</dbReference>
<feature type="region of interest" description="N-terminal hotdog fold" evidence="53">
    <location>
        <begin position="2986"/>
        <end position="3111"/>
    </location>
</feature>
<dbReference type="Gene3D" id="3.40.50.720">
    <property type="entry name" value="NAD(P)-binding Rossmann-like Domain"/>
    <property type="match status" value="1"/>
</dbReference>
<dbReference type="SMART" id="SM00826">
    <property type="entry name" value="PKS_DH"/>
    <property type="match status" value="2"/>
</dbReference>
<feature type="domain" description="PKS/mFAS DH" evidence="57">
    <location>
        <begin position="2986"/>
        <end position="3266"/>
    </location>
</feature>
<dbReference type="InterPro" id="IPR020841">
    <property type="entry name" value="PKS_Beta-ketoAc_synthase_dom"/>
</dbReference>
<dbReference type="Pfam" id="PF16197">
    <property type="entry name" value="KAsynt_C_assoc"/>
    <property type="match status" value="2"/>
</dbReference>
<feature type="region of interest" description="Disordered" evidence="54">
    <location>
        <begin position="3268"/>
        <end position="3291"/>
    </location>
</feature>
<dbReference type="SUPFAM" id="SSF50129">
    <property type="entry name" value="GroES-like"/>
    <property type="match status" value="1"/>
</dbReference>
<dbReference type="InterPro" id="IPR014030">
    <property type="entry name" value="Ketoacyl_synth_N"/>
</dbReference>
<evidence type="ECO:0000256" key="31">
    <source>
        <dbReference type="ARBA" id="ARBA00047897"/>
    </source>
</evidence>
<evidence type="ECO:0000256" key="20">
    <source>
        <dbReference type="ARBA" id="ARBA00023401"/>
    </source>
</evidence>
<dbReference type="Pfam" id="PF21089">
    <property type="entry name" value="PKS_DH_N"/>
    <property type="match status" value="2"/>
</dbReference>
<comment type="catalytic activity">
    <reaction evidence="34">
        <text>hexadecanoyl-[ACP] + malonyl-[ACP] + H(+) = 3-oxooctadecanoyl-[ACP] + holo-[ACP] + CO2</text>
        <dbReference type="Rhea" id="RHEA:41916"/>
        <dbReference type="Rhea" id="RHEA-COMP:9623"/>
        <dbReference type="Rhea" id="RHEA-COMP:9652"/>
        <dbReference type="Rhea" id="RHEA-COMP:9653"/>
        <dbReference type="Rhea" id="RHEA-COMP:9685"/>
        <dbReference type="ChEBI" id="CHEBI:15378"/>
        <dbReference type="ChEBI" id="CHEBI:16526"/>
        <dbReference type="ChEBI" id="CHEBI:64479"/>
        <dbReference type="ChEBI" id="CHEBI:78449"/>
        <dbReference type="ChEBI" id="CHEBI:78483"/>
        <dbReference type="ChEBI" id="CHEBI:78487"/>
    </reaction>
    <physiologicalReaction direction="left-to-right" evidence="34">
        <dbReference type="Rhea" id="RHEA:41917"/>
    </physiologicalReaction>
</comment>
<dbReference type="InterPro" id="IPR015083">
    <property type="entry name" value="NorB/c/GfsB-D-like_docking"/>
</dbReference>
<dbReference type="Pfam" id="PF08240">
    <property type="entry name" value="ADH_N"/>
    <property type="match status" value="1"/>
</dbReference>
<evidence type="ECO:0000256" key="27">
    <source>
        <dbReference type="ARBA" id="ARBA00047451"/>
    </source>
</evidence>
<comment type="catalytic activity">
    <reaction evidence="19">
        <text>(3R)-hydroxyoctadecanoyl-[ACP] = (2E)-octadecenoyl-[ACP] + H2O</text>
        <dbReference type="Rhea" id="RHEA:41924"/>
        <dbReference type="Rhea" id="RHEA-COMP:9654"/>
        <dbReference type="Rhea" id="RHEA-COMP:9655"/>
        <dbReference type="ChEBI" id="CHEBI:15377"/>
        <dbReference type="ChEBI" id="CHEBI:78488"/>
        <dbReference type="ChEBI" id="CHEBI:78489"/>
    </reaction>
    <physiologicalReaction direction="left-to-right" evidence="19">
        <dbReference type="Rhea" id="RHEA:41925"/>
    </physiologicalReaction>
</comment>
<organism evidence="58 59">
    <name type="scientific">Streptomyces luteireticuli</name>
    <dbReference type="NCBI Taxonomy" id="173858"/>
    <lineage>
        <taxon>Bacteria</taxon>
        <taxon>Bacillati</taxon>
        <taxon>Actinomycetota</taxon>
        <taxon>Actinomycetes</taxon>
        <taxon>Kitasatosporales</taxon>
        <taxon>Streptomycetaceae</taxon>
        <taxon>Streptomyces</taxon>
    </lineage>
</organism>
<evidence type="ECO:0000256" key="21">
    <source>
        <dbReference type="ARBA" id="ARBA00023402"/>
    </source>
</evidence>
<dbReference type="SMART" id="SM00827">
    <property type="entry name" value="PKS_AT"/>
    <property type="match status" value="2"/>
</dbReference>
<evidence type="ECO:0000256" key="18">
    <source>
        <dbReference type="ARBA" id="ARBA00023398"/>
    </source>
</evidence>
<evidence type="ECO:0000256" key="7">
    <source>
        <dbReference type="ARBA" id="ARBA00022799"/>
    </source>
</evidence>
<dbReference type="InterPro" id="IPR011032">
    <property type="entry name" value="GroES-like_sf"/>
</dbReference>
<feature type="domain" description="Carrier" evidence="55">
    <location>
        <begin position="2006"/>
        <end position="2081"/>
    </location>
</feature>
<dbReference type="InterPro" id="IPR014043">
    <property type="entry name" value="Acyl_transferase_dom"/>
</dbReference>
<evidence type="ECO:0000259" key="57">
    <source>
        <dbReference type="PROSITE" id="PS52019"/>
    </source>
</evidence>
<dbReference type="InterPro" id="IPR014031">
    <property type="entry name" value="Ketoacyl_synth_C"/>
</dbReference>
<evidence type="ECO:0000256" key="50">
    <source>
        <dbReference type="ARBA" id="ARBA00049449"/>
    </source>
</evidence>
<evidence type="ECO:0000256" key="26">
    <source>
        <dbReference type="ARBA" id="ARBA00047440"/>
    </source>
</evidence>
<evidence type="ECO:0000256" key="51">
    <source>
        <dbReference type="ARBA" id="ARBA00049521"/>
    </source>
</evidence>
<dbReference type="Pfam" id="PF00975">
    <property type="entry name" value="Thioesterase"/>
    <property type="match status" value="1"/>
</dbReference>
<feature type="domain" description="Ketosynthase family 3 (KS3)" evidence="56">
    <location>
        <begin position="2101"/>
        <end position="2518"/>
    </location>
</feature>
<dbReference type="InterPro" id="IPR013968">
    <property type="entry name" value="PKS_KR"/>
</dbReference>
<feature type="region of interest" description="C-terminal hotdog fold" evidence="53">
    <location>
        <begin position="1064"/>
        <end position="1202"/>
    </location>
</feature>
<evidence type="ECO:0000259" key="56">
    <source>
        <dbReference type="PROSITE" id="PS52004"/>
    </source>
</evidence>
<dbReference type="PROSITE" id="PS52004">
    <property type="entry name" value="KS3_2"/>
    <property type="match status" value="2"/>
</dbReference>
<keyword evidence="11" id="KW-0511">Multifunctional enzyme</keyword>
<dbReference type="CDD" id="cd05195">
    <property type="entry name" value="enoyl_red"/>
    <property type="match status" value="1"/>
</dbReference>
<dbReference type="PANTHER" id="PTHR43775">
    <property type="entry name" value="FATTY ACID SYNTHASE"/>
    <property type="match status" value="1"/>
</dbReference>
<dbReference type="Pfam" id="PF13602">
    <property type="entry name" value="ADH_zinc_N_2"/>
    <property type="match status" value="1"/>
</dbReference>
<evidence type="ECO:0000256" key="38">
    <source>
        <dbReference type="ARBA" id="ARBA00048506"/>
    </source>
</evidence>
<dbReference type="InterPro" id="IPR002364">
    <property type="entry name" value="Quin_OxRdtase/zeta-crystal_CS"/>
</dbReference>
<comment type="catalytic activity">
    <reaction evidence="28">
        <text>(2E)-butenoyl-[ACP] + NADPH + H(+) = butanoyl-[ACP] + NADP(+)</text>
        <dbReference type="Rhea" id="RHEA:41812"/>
        <dbReference type="Rhea" id="RHEA-COMP:9627"/>
        <dbReference type="Rhea" id="RHEA-COMP:9628"/>
        <dbReference type="ChEBI" id="CHEBI:15378"/>
        <dbReference type="ChEBI" id="CHEBI:57783"/>
        <dbReference type="ChEBI" id="CHEBI:58349"/>
        <dbReference type="ChEBI" id="CHEBI:78453"/>
        <dbReference type="ChEBI" id="CHEBI:78454"/>
    </reaction>
    <physiologicalReaction direction="left-to-right" evidence="28">
        <dbReference type="Rhea" id="RHEA:41813"/>
    </physiologicalReaction>
</comment>
<dbReference type="SUPFAM" id="SSF51735">
    <property type="entry name" value="NAD(P)-binding Rossmann-fold domains"/>
    <property type="match status" value="3"/>
</dbReference>
<evidence type="ECO:0000256" key="41">
    <source>
        <dbReference type="ARBA" id="ARBA00048691"/>
    </source>
</evidence>
<comment type="catalytic activity">
    <reaction evidence="20">
        <text>(3R)-hydroxyhexadecanoyl-[ACP] = (2E)-hexadecenoyl-[ACP] + H2O</text>
        <dbReference type="Rhea" id="RHEA:41908"/>
        <dbReference type="Rhea" id="RHEA-COMP:9650"/>
        <dbReference type="Rhea" id="RHEA-COMP:9651"/>
        <dbReference type="ChEBI" id="CHEBI:15377"/>
        <dbReference type="ChEBI" id="CHEBI:78480"/>
        <dbReference type="ChEBI" id="CHEBI:78481"/>
    </reaction>
    <physiologicalReaction direction="left-to-right" evidence="20">
        <dbReference type="Rhea" id="RHEA:41909"/>
    </physiologicalReaction>
</comment>
<comment type="catalytic activity">
    <reaction evidence="51">
        <text>(2E)-decenoyl-[ACP] + NADPH + H(+) = decanoyl-[ACP] + NADP(+)</text>
        <dbReference type="Rhea" id="RHEA:41864"/>
        <dbReference type="Rhea" id="RHEA-COMP:9639"/>
        <dbReference type="Rhea" id="RHEA-COMP:9640"/>
        <dbReference type="ChEBI" id="CHEBI:15378"/>
        <dbReference type="ChEBI" id="CHEBI:57783"/>
        <dbReference type="ChEBI" id="CHEBI:58349"/>
        <dbReference type="ChEBI" id="CHEBI:78467"/>
        <dbReference type="ChEBI" id="CHEBI:78468"/>
    </reaction>
    <physiologicalReaction direction="left-to-right" evidence="51">
        <dbReference type="Rhea" id="RHEA:41865"/>
    </physiologicalReaction>
</comment>
<dbReference type="PROSITE" id="PS50075">
    <property type="entry name" value="CARRIER"/>
    <property type="match status" value="2"/>
</dbReference>
<evidence type="ECO:0000256" key="15">
    <source>
        <dbReference type="ARBA" id="ARBA00023373"/>
    </source>
</evidence>
<comment type="catalytic activity">
    <reaction evidence="32">
        <text>3-oxobutanoyl-[ACP] + NADPH + H(+) = (3R)-hydroxybutanoyl-[ACP] + NADP(+)</text>
        <dbReference type="Rhea" id="RHEA:41804"/>
        <dbReference type="Rhea" id="RHEA-COMP:9625"/>
        <dbReference type="Rhea" id="RHEA-COMP:9626"/>
        <dbReference type="ChEBI" id="CHEBI:15378"/>
        <dbReference type="ChEBI" id="CHEBI:57783"/>
        <dbReference type="ChEBI" id="CHEBI:58349"/>
        <dbReference type="ChEBI" id="CHEBI:78450"/>
        <dbReference type="ChEBI" id="CHEBI:78451"/>
    </reaction>
    <physiologicalReaction direction="left-to-right" evidence="32">
        <dbReference type="Rhea" id="RHEA:41805"/>
    </physiologicalReaction>
</comment>
<comment type="catalytic activity">
    <reaction evidence="18">
        <text>(3R)-hydroxytetradecanoyl-[ACP] = (2E)-tetradecenoyl-[ACP] + H2O</text>
        <dbReference type="Rhea" id="RHEA:41892"/>
        <dbReference type="Rhea" id="RHEA-COMP:9646"/>
        <dbReference type="Rhea" id="RHEA-COMP:9647"/>
        <dbReference type="ChEBI" id="CHEBI:15377"/>
        <dbReference type="ChEBI" id="CHEBI:78474"/>
        <dbReference type="ChEBI" id="CHEBI:78475"/>
    </reaction>
    <physiologicalReaction direction="left-to-right" evidence="18">
        <dbReference type="Rhea" id="RHEA:41893"/>
    </physiologicalReaction>
</comment>
<comment type="catalytic activity">
    <reaction evidence="33">
        <text>acetyl-[ACP] + malonyl-[ACP] + H(+) = 3-oxobutanoyl-[ACP] + holo-[ACP] + CO2</text>
        <dbReference type="Rhea" id="RHEA:41800"/>
        <dbReference type="Rhea" id="RHEA-COMP:9621"/>
        <dbReference type="Rhea" id="RHEA-COMP:9623"/>
        <dbReference type="Rhea" id="RHEA-COMP:9625"/>
        <dbReference type="Rhea" id="RHEA-COMP:9685"/>
        <dbReference type="ChEBI" id="CHEBI:15378"/>
        <dbReference type="ChEBI" id="CHEBI:16526"/>
        <dbReference type="ChEBI" id="CHEBI:64479"/>
        <dbReference type="ChEBI" id="CHEBI:78446"/>
        <dbReference type="ChEBI" id="CHEBI:78449"/>
        <dbReference type="ChEBI" id="CHEBI:78450"/>
    </reaction>
    <physiologicalReaction direction="left-to-right" evidence="33">
        <dbReference type="Rhea" id="RHEA:41801"/>
    </physiologicalReaction>
</comment>
<dbReference type="InterPro" id="IPR020802">
    <property type="entry name" value="TesA-like"/>
</dbReference>
<dbReference type="Pfam" id="PF08990">
    <property type="entry name" value="Docking"/>
    <property type="match status" value="1"/>
</dbReference>
<feature type="active site" description="Proton acceptor; for dehydratase activity" evidence="53">
    <location>
        <position position="3018"/>
    </location>
</feature>
<dbReference type="InterPro" id="IPR018201">
    <property type="entry name" value="Ketoacyl_synth_AS"/>
</dbReference>
<evidence type="ECO:0000256" key="6">
    <source>
        <dbReference type="ARBA" id="ARBA00022679"/>
    </source>
</evidence>
<dbReference type="Gene3D" id="3.90.180.10">
    <property type="entry name" value="Medium-chain alcohol dehydrogenases, catalytic domain"/>
    <property type="match status" value="1"/>
</dbReference>
<comment type="catalytic activity">
    <reaction evidence="36">
        <text>tetradecanoyl-[ACP] + H2O = tetradecanoate + holo-[ACP] + H(+)</text>
        <dbReference type="Rhea" id="RHEA:30123"/>
        <dbReference type="Rhea" id="RHEA-COMP:9648"/>
        <dbReference type="Rhea" id="RHEA-COMP:9685"/>
        <dbReference type="ChEBI" id="CHEBI:15377"/>
        <dbReference type="ChEBI" id="CHEBI:15378"/>
        <dbReference type="ChEBI" id="CHEBI:30807"/>
        <dbReference type="ChEBI" id="CHEBI:64479"/>
        <dbReference type="ChEBI" id="CHEBI:78477"/>
        <dbReference type="EC" id="3.1.2.14"/>
    </reaction>
    <physiologicalReaction direction="left-to-right" evidence="36">
        <dbReference type="Rhea" id="RHEA:30124"/>
    </physiologicalReaction>
</comment>
<keyword evidence="7" id="KW-0702">S-nitrosylation</keyword>
<dbReference type="InterPro" id="IPR036736">
    <property type="entry name" value="ACP-like_sf"/>
</dbReference>
<evidence type="ECO:0000256" key="42">
    <source>
        <dbReference type="ARBA" id="ARBA00048704"/>
    </source>
</evidence>
<comment type="catalytic activity">
    <reaction evidence="25">
        <text>a (3R)-hydroxyacyl-[ACP] + NADP(+) = a 3-oxoacyl-[ACP] + NADPH + H(+)</text>
        <dbReference type="Rhea" id="RHEA:17397"/>
        <dbReference type="Rhea" id="RHEA-COMP:9916"/>
        <dbReference type="Rhea" id="RHEA-COMP:9945"/>
        <dbReference type="ChEBI" id="CHEBI:15378"/>
        <dbReference type="ChEBI" id="CHEBI:57783"/>
        <dbReference type="ChEBI" id="CHEBI:58349"/>
        <dbReference type="ChEBI" id="CHEBI:78776"/>
        <dbReference type="ChEBI" id="CHEBI:78827"/>
        <dbReference type="EC" id="1.1.1.100"/>
    </reaction>
    <physiologicalReaction direction="right-to-left" evidence="25">
        <dbReference type="Rhea" id="RHEA:17399"/>
    </physiologicalReaction>
</comment>
<evidence type="ECO:0000256" key="46">
    <source>
        <dbReference type="ARBA" id="ARBA00049171"/>
    </source>
</evidence>
<accession>A0ABN0YYH1</accession>
<comment type="catalytic activity">
    <reaction evidence="21">
        <text>(3R)-hydroxybutanoyl-[ACP] = (2E)-butenoyl-[ACP] + H2O</text>
        <dbReference type="Rhea" id="RHEA:41808"/>
        <dbReference type="Rhea" id="RHEA-COMP:9626"/>
        <dbReference type="Rhea" id="RHEA-COMP:9627"/>
        <dbReference type="ChEBI" id="CHEBI:15377"/>
        <dbReference type="ChEBI" id="CHEBI:78451"/>
        <dbReference type="ChEBI" id="CHEBI:78453"/>
    </reaction>
    <physiologicalReaction direction="left-to-right" evidence="21">
        <dbReference type="Rhea" id="RHEA:41809"/>
    </physiologicalReaction>
</comment>
<comment type="catalytic activity">
    <reaction evidence="39">
        <text>3-oxohexanoyl-[ACP] + NADPH + H(+) = (3R)-hydroxyhexanoyl-[ACP] + NADP(+)</text>
        <dbReference type="Rhea" id="RHEA:41824"/>
        <dbReference type="Rhea" id="RHEA-COMP:9629"/>
        <dbReference type="Rhea" id="RHEA-COMP:9630"/>
        <dbReference type="ChEBI" id="CHEBI:15378"/>
        <dbReference type="ChEBI" id="CHEBI:57783"/>
        <dbReference type="ChEBI" id="CHEBI:58349"/>
        <dbReference type="ChEBI" id="CHEBI:78456"/>
        <dbReference type="ChEBI" id="CHEBI:78457"/>
    </reaction>
    <physiologicalReaction direction="left-to-right" evidence="39">
        <dbReference type="Rhea" id="RHEA:41825"/>
    </physiologicalReaction>
</comment>
<dbReference type="InterPro" id="IPR001031">
    <property type="entry name" value="Thioesterase"/>
</dbReference>
<comment type="catalytic activity">
    <reaction evidence="27">
        <text>tetradecanoyl-[ACP] + malonyl-[ACP] + H(+) = 3-oxohexadecanoyl-[ACP] + holo-[ACP] + CO2</text>
        <dbReference type="Rhea" id="RHEA:41900"/>
        <dbReference type="Rhea" id="RHEA-COMP:9623"/>
        <dbReference type="Rhea" id="RHEA-COMP:9648"/>
        <dbReference type="Rhea" id="RHEA-COMP:9649"/>
        <dbReference type="Rhea" id="RHEA-COMP:9685"/>
        <dbReference type="ChEBI" id="CHEBI:15378"/>
        <dbReference type="ChEBI" id="CHEBI:16526"/>
        <dbReference type="ChEBI" id="CHEBI:64479"/>
        <dbReference type="ChEBI" id="CHEBI:78449"/>
        <dbReference type="ChEBI" id="CHEBI:78477"/>
        <dbReference type="ChEBI" id="CHEBI:78478"/>
    </reaction>
    <physiologicalReaction direction="left-to-right" evidence="27">
        <dbReference type="Rhea" id="RHEA:41901"/>
    </physiologicalReaction>
</comment>
<feature type="active site" description="Proton donor; for dehydratase activity" evidence="53">
    <location>
        <position position="1125"/>
    </location>
</feature>
<comment type="catalytic activity">
    <reaction evidence="29">
        <text>dodecanoyl-[ACP] + malonyl-[ACP] + H(+) = 3-oxotetradecanoyl-[ACP] + holo-[ACP] + CO2</text>
        <dbReference type="Rhea" id="RHEA:41884"/>
        <dbReference type="Rhea" id="RHEA-COMP:9623"/>
        <dbReference type="Rhea" id="RHEA-COMP:9644"/>
        <dbReference type="Rhea" id="RHEA-COMP:9645"/>
        <dbReference type="Rhea" id="RHEA-COMP:9685"/>
        <dbReference type="ChEBI" id="CHEBI:15378"/>
        <dbReference type="ChEBI" id="CHEBI:16526"/>
        <dbReference type="ChEBI" id="CHEBI:64479"/>
        <dbReference type="ChEBI" id="CHEBI:65264"/>
        <dbReference type="ChEBI" id="CHEBI:78449"/>
        <dbReference type="ChEBI" id="CHEBI:78473"/>
    </reaction>
    <physiologicalReaction direction="left-to-right" evidence="29">
        <dbReference type="Rhea" id="RHEA:41885"/>
    </physiologicalReaction>
</comment>
<dbReference type="SUPFAM" id="SSF47336">
    <property type="entry name" value="ACP-like"/>
    <property type="match status" value="2"/>
</dbReference>
<dbReference type="InterPro" id="IPR029058">
    <property type="entry name" value="AB_hydrolase_fold"/>
</dbReference>
<reference evidence="58 59" key="1">
    <citation type="journal article" date="2019" name="Int. J. Syst. Evol. Microbiol.">
        <title>The Global Catalogue of Microorganisms (GCM) 10K type strain sequencing project: providing services to taxonomists for standard genome sequencing and annotation.</title>
        <authorList>
            <consortium name="The Broad Institute Genomics Platform"/>
            <consortium name="The Broad Institute Genome Sequencing Center for Infectious Disease"/>
            <person name="Wu L."/>
            <person name="Ma J."/>
        </authorList>
    </citation>
    <scope>NUCLEOTIDE SEQUENCE [LARGE SCALE GENOMIC DNA]</scope>
    <source>
        <strain evidence="58 59">JCM 4788</strain>
    </source>
</reference>
<evidence type="ECO:0000259" key="55">
    <source>
        <dbReference type="PROSITE" id="PS50075"/>
    </source>
</evidence>
<evidence type="ECO:0000256" key="36">
    <source>
        <dbReference type="ARBA" id="ARBA00048289"/>
    </source>
</evidence>
<dbReference type="InterPro" id="IPR020806">
    <property type="entry name" value="PKS_PP-bd"/>
</dbReference>
<dbReference type="InterPro" id="IPR049900">
    <property type="entry name" value="PKS_mFAS_DH"/>
</dbReference>
<evidence type="ECO:0000256" key="37">
    <source>
        <dbReference type="ARBA" id="ARBA00048420"/>
    </source>
</evidence>
<evidence type="ECO:0000256" key="49">
    <source>
        <dbReference type="ARBA" id="ARBA00049422"/>
    </source>
</evidence>
<comment type="catalytic activity">
    <reaction evidence="35">
        <text>(2E)-dodecenoyl-[ACP] + NADPH + H(+) = dodecanoyl-[ACP] + NADP(+)</text>
        <dbReference type="Rhea" id="RHEA:41880"/>
        <dbReference type="Rhea" id="RHEA-COMP:9643"/>
        <dbReference type="Rhea" id="RHEA-COMP:9644"/>
        <dbReference type="ChEBI" id="CHEBI:15378"/>
        <dbReference type="ChEBI" id="CHEBI:57783"/>
        <dbReference type="ChEBI" id="CHEBI:58349"/>
        <dbReference type="ChEBI" id="CHEBI:65264"/>
        <dbReference type="ChEBI" id="CHEBI:78472"/>
    </reaction>
    <physiologicalReaction direction="left-to-right" evidence="35">
        <dbReference type="Rhea" id="RHEA:41881"/>
    </physiologicalReaction>
</comment>
<comment type="function">
    <text evidence="22">Fatty acid synthetase is a multifunctional enzyme that catalyzes the de novo biosynthesis of long-chain saturated fatty acids starting from acetyl-CoA and malonyl-CoA in the presence of NADPH. This multifunctional protein contains 7 catalytic activities and a site for the binding of the prosthetic group 4'-phosphopantetheine of the acyl carrier protein ([ACP]) domain.</text>
</comment>
<evidence type="ECO:0000256" key="32">
    <source>
        <dbReference type="ARBA" id="ARBA00047953"/>
    </source>
</evidence>
<dbReference type="InterPro" id="IPR050091">
    <property type="entry name" value="PKS_NRPS_Biosynth_Enz"/>
</dbReference>
<comment type="catalytic activity">
    <reaction evidence="14">
        <text>(3R)-hydroxydodecanoyl-[ACP] = (2E)-dodecenoyl-[ACP] + H2O</text>
        <dbReference type="Rhea" id="RHEA:41876"/>
        <dbReference type="Rhea" id="RHEA-COMP:9642"/>
        <dbReference type="Rhea" id="RHEA-COMP:9643"/>
        <dbReference type="ChEBI" id="CHEBI:15377"/>
        <dbReference type="ChEBI" id="CHEBI:78470"/>
        <dbReference type="ChEBI" id="CHEBI:78472"/>
    </reaction>
    <physiologicalReaction direction="left-to-right" evidence="14">
        <dbReference type="Rhea" id="RHEA:41877"/>
    </physiologicalReaction>
</comment>
<dbReference type="InterPro" id="IPR016036">
    <property type="entry name" value="Malonyl_transacylase_ACP-bd"/>
</dbReference>
<evidence type="ECO:0000256" key="13">
    <source>
        <dbReference type="ARBA" id="ARBA00023332"/>
    </source>
</evidence>
<feature type="domain" description="Ketosynthase family 3 (KS3)" evidence="56">
    <location>
        <begin position="33"/>
        <end position="459"/>
    </location>
</feature>
<dbReference type="InterPro" id="IPR055123">
    <property type="entry name" value="SpnB-like_Rossmann"/>
</dbReference>
<keyword evidence="5" id="KW-0597">Phosphoprotein</keyword>
<comment type="catalytic activity">
    <reaction evidence="30">
        <text>(2E)-hexadecenoyl-[ACP] + NADPH + H(+) = hexadecanoyl-[ACP] + NADP(+)</text>
        <dbReference type="Rhea" id="RHEA:41912"/>
        <dbReference type="Rhea" id="RHEA-COMP:9651"/>
        <dbReference type="Rhea" id="RHEA-COMP:9652"/>
        <dbReference type="ChEBI" id="CHEBI:15378"/>
        <dbReference type="ChEBI" id="CHEBI:57783"/>
        <dbReference type="ChEBI" id="CHEBI:58349"/>
        <dbReference type="ChEBI" id="CHEBI:78481"/>
        <dbReference type="ChEBI" id="CHEBI:78483"/>
    </reaction>
    <physiologicalReaction direction="left-to-right" evidence="30">
        <dbReference type="Rhea" id="RHEA:41913"/>
    </physiologicalReaction>
</comment>
<dbReference type="Proteomes" id="UP001500879">
    <property type="component" value="Unassembled WGS sequence"/>
</dbReference>
<comment type="catalytic activity">
    <reaction evidence="23">
        <text>3-oxooctadecanoyl-[ACP] + NADPH + H(+) = (3R)-hydroxyoctadecanoyl-[ACP] + NADP(+)</text>
        <dbReference type="Rhea" id="RHEA:41920"/>
        <dbReference type="Rhea" id="RHEA-COMP:9653"/>
        <dbReference type="Rhea" id="RHEA-COMP:9654"/>
        <dbReference type="ChEBI" id="CHEBI:15378"/>
        <dbReference type="ChEBI" id="CHEBI:57783"/>
        <dbReference type="ChEBI" id="CHEBI:58349"/>
        <dbReference type="ChEBI" id="CHEBI:78487"/>
        <dbReference type="ChEBI" id="CHEBI:78488"/>
    </reaction>
    <physiologicalReaction direction="left-to-right" evidence="23">
        <dbReference type="Rhea" id="RHEA:41921"/>
    </physiologicalReaction>
</comment>
<evidence type="ECO:0000256" key="48">
    <source>
        <dbReference type="ARBA" id="ARBA00049414"/>
    </source>
</evidence>
<gene>
    <name evidence="58" type="ORF">GCM10010357_45360</name>
</gene>
<dbReference type="SMART" id="SM00824">
    <property type="entry name" value="PKS_TE"/>
    <property type="match status" value="1"/>
</dbReference>
<dbReference type="Gene3D" id="3.40.366.10">
    <property type="entry name" value="Malonyl-Coenzyme A Acyl Carrier Protein, domain 2"/>
    <property type="match status" value="2"/>
</dbReference>
<dbReference type="InterPro" id="IPR009081">
    <property type="entry name" value="PP-bd_ACP"/>
</dbReference>
<comment type="catalytic activity">
    <reaction evidence="15">
        <text>(3R)-hydroxyhexanoyl-[ACP] = (2E)-hexenoyl-[ACP] + H2O</text>
        <dbReference type="Rhea" id="RHEA:41828"/>
        <dbReference type="Rhea" id="RHEA-COMP:9630"/>
        <dbReference type="Rhea" id="RHEA-COMP:9631"/>
        <dbReference type="ChEBI" id="CHEBI:15377"/>
        <dbReference type="ChEBI" id="CHEBI:78457"/>
        <dbReference type="ChEBI" id="CHEBI:78458"/>
    </reaction>
    <physiologicalReaction direction="left-to-right" evidence="15">
        <dbReference type="Rhea" id="RHEA:41829"/>
    </physiologicalReaction>
</comment>
<dbReference type="Gene3D" id="3.40.47.10">
    <property type="match status" value="2"/>
</dbReference>
<dbReference type="Gene3D" id="3.40.50.1820">
    <property type="entry name" value="alpha/beta hydrolase"/>
    <property type="match status" value="1"/>
</dbReference>
<evidence type="ECO:0000256" key="34">
    <source>
        <dbReference type="ARBA" id="ARBA00048051"/>
    </source>
</evidence>
<evidence type="ECO:0000256" key="19">
    <source>
        <dbReference type="ARBA" id="ARBA00023399"/>
    </source>
</evidence>
<evidence type="ECO:0000256" key="44">
    <source>
        <dbReference type="ARBA" id="ARBA00049019"/>
    </source>
</evidence>
<comment type="catalytic activity">
    <reaction evidence="24">
        <text>hexanoyl-[ACP] + malonyl-[ACP] + H(+) = 3-oxooctanoyl-[ACP] + holo-[ACP] + CO2</text>
        <dbReference type="Rhea" id="RHEA:41836"/>
        <dbReference type="Rhea" id="RHEA-COMP:9623"/>
        <dbReference type="Rhea" id="RHEA-COMP:9632"/>
        <dbReference type="Rhea" id="RHEA-COMP:9633"/>
        <dbReference type="Rhea" id="RHEA-COMP:9685"/>
        <dbReference type="ChEBI" id="CHEBI:15378"/>
        <dbReference type="ChEBI" id="CHEBI:16526"/>
        <dbReference type="ChEBI" id="CHEBI:64479"/>
        <dbReference type="ChEBI" id="CHEBI:78449"/>
        <dbReference type="ChEBI" id="CHEBI:78459"/>
        <dbReference type="ChEBI" id="CHEBI:78460"/>
    </reaction>
    <physiologicalReaction direction="left-to-right" evidence="24">
        <dbReference type="Rhea" id="RHEA:41837"/>
    </physiologicalReaction>
</comment>
<evidence type="ECO:0000256" key="23">
    <source>
        <dbReference type="ARBA" id="ARBA00047300"/>
    </source>
</evidence>
<evidence type="ECO:0000256" key="24">
    <source>
        <dbReference type="ARBA" id="ARBA00047394"/>
    </source>
</evidence>
<comment type="catalytic activity">
    <reaction evidence="50">
        <text>butanoyl-[ACP] + malonyl-[ACP] + H(+) = 3-oxohexanoyl-[ACP] + holo-[ACP] + CO2</text>
        <dbReference type="Rhea" id="RHEA:41820"/>
        <dbReference type="Rhea" id="RHEA-COMP:9623"/>
        <dbReference type="Rhea" id="RHEA-COMP:9628"/>
        <dbReference type="Rhea" id="RHEA-COMP:9629"/>
        <dbReference type="Rhea" id="RHEA-COMP:9685"/>
        <dbReference type="ChEBI" id="CHEBI:15378"/>
        <dbReference type="ChEBI" id="CHEBI:16526"/>
        <dbReference type="ChEBI" id="CHEBI:64479"/>
        <dbReference type="ChEBI" id="CHEBI:78449"/>
        <dbReference type="ChEBI" id="CHEBI:78454"/>
        <dbReference type="ChEBI" id="CHEBI:78456"/>
    </reaction>
    <physiologicalReaction direction="left-to-right" evidence="50">
        <dbReference type="Rhea" id="RHEA:41821"/>
    </physiologicalReaction>
</comment>
<dbReference type="SMART" id="SM00823">
    <property type="entry name" value="PKS_PP"/>
    <property type="match status" value="2"/>
</dbReference>
<evidence type="ECO:0000256" key="11">
    <source>
        <dbReference type="ARBA" id="ARBA00023268"/>
    </source>
</evidence>
<dbReference type="InterPro" id="IPR016035">
    <property type="entry name" value="Acyl_Trfase/lysoPLipase"/>
</dbReference>
<comment type="catalytic activity">
    <reaction evidence="37">
        <text>(2E)-octenoyl-[ACP] + NADPH + H(+) = octanoyl-[ACP] + NADP(+)</text>
        <dbReference type="Rhea" id="RHEA:41848"/>
        <dbReference type="Rhea" id="RHEA-COMP:9635"/>
        <dbReference type="Rhea" id="RHEA-COMP:9636"/>
        <dbReference type="ChEBI" id="CHEBI:15378"/>
        <dbReference type="ChEBI" id="CHEBI:57783"/>
        <dbReference type="ChEBI" id="CHEBI:58349"/>
        <dbReference type="ChEBI" id="CHEBI:78462"/>
        <dbReference type="ChEBI" id="CHEBI:78463"/>
    </reaction>
    <physiologicalReaction direction="left-to-right" evidence="37">
        <dbReference type="Rhea" id="RHEA:41849"/>
    </physiologicalReaction>
</comment>
<dbReference type="SMART" id="SM01294">
    <property type="entry name" value="PKS_PP_betabranch"/>
    <property type="match status" value="2"/>
</dbReference>
<comment type="pathway">
    <text evidence="3">Lipid metabolism.</text>
</comment>
<dbReference type="InterPro" id="IPR016039">
    <property type="entry name" value="Thiolase-like"/>
</dbReference>
<feature type="region of interest" description="Disordered" evidence="54">
    <location>
        <begin position="1043"/>
        <end position="1063"/>
    </location>
</feature>
<feature type="domain" description="PKS/mFAS DH" evidence="57">
    <location>
        <begin position="916"/>
        <end position="1202"/>
    </location>
</feature>
<comment type="cofactor">
    <cofactor evidence="1">
        <name>pantetheine 4'-phosphate</name>
        <dbReference type="ChEBI" id="CHEBI:47942"/>
    </cofactor>
</comment>
<dbReference type="CDD" id="cd00833">
    <property type="entry name" value="PKS"/>
    <property type="match status" value="2"/>
</dbReference>
<protein>
    <submittedName>
        <fullName evidence="58">Type I polyketide synthase</fullName>
    </submittedName>
</protein>
<comment type="catalytic activity">
    <reaction evidence="46">
        <text>(2E)-tetradecenoyl-[ACP] + NADPH + H(+) = tetradecanoyl-[ACP] + NADP(+)</text>
        <dbReference type="Rhea" id="RHEA:41896"/>
        <dbReference type="Rhea" id="RHEA-COMP:9647"/>
        <dbReference type="Rhea" id="RHEA-COMP:9648"/>
        <dbReference type="ChEBI" id="CHEBI:15378"/>
        <dbReference type="ChEBI" id="CHEBI:57783"/>
        <dbReference type="ChEBI" id="CHEBI:58349"/>
        <dbReference type="ChEBI" id="CHEBI:78475"/>
        <dbReference type="ChEBI" id="CHEBI:78477"/>
    </reaction>
    <physiologicalReaction direction="left-to-right" evidence="46">
        <dbReference type="Rhea" id="RHEA:41897"/>
    </physiologicalReaction>
</comment>
<evidence type="ECO:0000256" key="3">
    <source>
        <dbReference type="ARBA" id="ARBA00005189"/>
    </source>
</evidence>
<evidence type="ECO:0000256" key="22">
    <source>
        <dbReference type="ARBA" id="ARBA00023442"/>
    </source>
</evidence>
<keyword evidence="10" id="KW-0456">Lyase</keyword>
<dbReference type="InterPro" id="IPR032821">
    <property type="entry name" value="PKS_assoc"/>
</dbReference>
<keyword evidence="9" id="KW-0045">Antibiotic biosynthesis</keyword>
<comment type="catalytic activity">
    <reaction evidence="49">
        <text>3-oxooctanoyl-[ACP] + NADPH + H(+) = (3R)-hydroxyoctanoyl-[ACP] + NADP(+)</text>
        <dbReference type="Rhea" id="RHEA:41840"/>
        <dbReference type="Rhea" id="RHEA-COMP:9633"/>
        <dbReference type="Rhea" id="RHEA-COMP:9634"/>
        <dbReference type="ChEBI" id="CHEBI:15378"/>
        <dbReference type="ChEBI" id="CHEBI:57783"/>
        <dbReference type="ChEBI" id="CHEBI:58349"/>
        <dbReference type="ChEBI" id="CHEBI:78460"/>
        <dbReference type="ChEBI" id="CHEBI:78461"/>
    </reaction>
    <physiologicalReaction direction="left-to-right" evidence="49">
        <dbReference type="Rhea" id="RHEA:41841"/>
    </physiologicalReaction>
</comment>
<comment type="catalytic activity">
    <reaction evidence="41">
        <text>holo-[ACP] + acetyl-CoA = acetyl-[ACP] + CoA</text>
        <dbReference type="Rhea" id="RHEA:41788"/>
        <dbReference type="Rhea" id="RHEA-COMP:9621"/>
        <dbReference type="Rhea" id="RHEA-COMP:9685"/>
        <dbReference type="ChEBI" id="CHEBI:57287"/>
        <dbReference type="ChEBI" id="CHEBI:57288"/>
        <dbReference type="ChEBI" id="CHEBI:64479"/>
        <dbReference type="ChEBI" id="CHEBI:78446"/>
        <dbReference type="EC" id="2.3.1.38"/>
    </reaction>
    <physiologicalReaction direction="left-to-right" evidence="41">
        <dbReference type="Rhea" id="RHEA:41789"/>
    </physiologicalReaction>
</comment>
<comment type="catalytic activity">
    <reaction evidence="26">
        <text>3-oxodecanoyl-[ACP] + NADPH + H(+) = (3R)-hydroxydecanoyl-[ACP] + NADP(+)</text>
        <dbReference type="Rhea" id="RHEA:41856"/>
        <dbReference type="Rhea" id="RHEA-COMP:9637"/>
        <dbReference type="Rhea" id="RHEA-COMP:9638"/>
        <dbReference type="ChEBI" id="CHEBI:15378"/>
        <dbReference type="ChEBI" id="CHEBI:57783"/>
        <dbReference type="ChEBI" id="CHEBI:58349"/>
        <dbReference type="ChEBI" id="CHEBI:78464"/>
        <dbReference type="ChEBI" id="CHEBI:78466"/>
    </reaction>
    <physiologicalReaction direction="left-to-right" evidence="26">
        <dbReference type="Rhea" id="RHEA:41857"/>
    </physiologicalReaction>
</comment>
<evidence type="ECO:0000256" key="29">
    <source>
        <dbReference type="ARBA" id="ARBA00047578"/>
    </source>
</evidence>
<evidence type="ECO:0000256" key="54">
    <source>
        <dbReference type="SAM" id="MobiDB-lite"/>
    </source>
</evidence>
<evidence type="ECO:0000256" key="4">
    <source>
        <dbReference type="ARBA" id="ARBA00022450"/>
    </source>
</evidence>